<evidence type="ECO:0000256" key="3">
    <source>
        <dbReference type="ARBA" id="ARBA00023295"/>
    </source>
</evidence>
<evidence type="ECO:0000256" key="4">
    <source>
        <dbReference type="SAM" id="MobiDB-lite"/>
    </source>
</evidence>
<comment type="similarity">
    <text evidence="1">Belongs to the glycosyl hydrolase 3 family.</text>
</comment>
<reference evidence="6" key="1">
    <citation type="submission" date="2006-05" db="EMBL/GenBank/DDBJ databases">
        <title>Complete sequence of chromosome 1 of Burkholderia cenocepacia AU 1054.</title>
        <authorList>
            <consortium name="US DOE Joint Genome Institute"/>
            <person name="Copeland A."/>
            <person name="Lucas S."/>
            <person name="Lapidus A."/>
            <person name="Barry K."/>
            <person name="Detter J.C."/>
            <person name="Glavina del Rio T."/>
            <person name="Hammon N."/>
            <person name="Israni S."/>
            <person name="Dalin E."/>
            <person name="Tice H."/>
            <person name="Pitluck S."/>
            <person name="Chain P."/>
            <person name="Malfatti S."/>
            <person name="Shin M."/>
            <person name="Vergez L."/>
            <person name="Schmutz J."/>
            <person name="Larimer F."/>
            <person name="Land M."/>
            <person name="Hauser L."/>
            <person name="Kyrpides N."/>
            <person name="Lykidis A."/>
            <person name="LiPuma J.J."/>
            <person name="Konstantinidis K."/>
            <person name="Tiedje J.M."/>
            <person name="Richardson P."/>
        </authorList>
    </citation>
    <scope>NUCLEOTIDE SEQUENCE [LARGE SCALE GENOMIC DNA]</scope>
    <source>
        <strain evidence="6">AU 1054</strain>
    </source>
</reference>
<dbReference type="EMBL" id="CP000378">
    <property type="protein sequence ID" value="ABF76420.1"/>
    <property type="molecule type" value="Genomic_DNA"/>
</dbReference>
<dbReference type="InterPro" id="IPR017853">
    <property type="entry name" value="GH"/>
</dbReference>
<organism evidence="6">
    <name type="scientific">Burkholderia orbicola (strain AU 1054)</name>
    <dbReference type="NCBI Taxonomy" id="331271"/>
    <lineage>
        <taxon>Bacteria</taxon>
        <taxon>Pseudomonadati</taxon>
        <taxon>Pseudomonadota</taxon>
        <taxon>Betaproteobacteria</taxon>
        <taxon>Burkholderiales</taxon>
        <taxon>Burkholderiaceae</taxon>
        <taxon>Burkholderia</taxon>
        <taxon>Burkholderia cepacia complex</taxon>
        <taxon>Burkholderia orbicola</taxon>
    </lineage>
</organism>
<evidence type="ECO:0000256" key="1">
    <source>
        <dbReference type="ARBA" id="ARBA00005336"/>
    </source>
</evidence>
<sequence>MNDYDRDAYAVLLPAFAGLTLSDDVCRYLDRGGVSVLLGETRDEYVGRAMSAQRRTEEAAAHFRDVVESTRRRAGSGVLVAVDQELGGIQRLHALVPALPSLDDALHAGTETIVERSAAVAAAARELGVNLFLSPIADVVVGANPWLDGRHLGADAADVLRIARAFVQGVQSAGVAATAKHFPGHPVTALDPALDEAVVGGGLAELAPTLDVFRALIAGGVKAVMAGPALVPAIDVEHPSSTSRDTLSMLRHEFSFHGLIISDDLDAPGILRGRSIEATAVAALDAGADLLLLSSEAGLDRIAGTIVEAVRSGALDASRLAQAANRVRARPGTGWRAGRRPQRARVRRIDERTFAPSPCRVVSGARDTRTRRPHRPVSR</sequence>
<dbReference type="GO" id="GO:0009254">
    <property type="term" value="P:peptidoglycan turnover"/>
    <property type="evidence" value="ECO:0007669"/>
    <property type="project" value="TreeGrafter"/>
</dbReference>
<evidence type="ECO:0000259" key="5">
    <source>
        <dbReference type="Pfam" id="PF00933"/>
    </source>
</evidence>
<dbReference type="HOGENOM" id="CLU_008392_0_3_4"/>
<dbReference type="SUPFAM" id="SSF51445">
    <property type="entry name" value="(Trans)glycosidases"/>
    <property type="match status" value="1"/>
</dbReference>
<dbReference type="Pfam" id="PF00933">
    <property type="entry name" value="Glyco_hydro_3"/>
    <property type="match status" value="1"/>
</dbReference>
<name>A0A0H2XNZ5_BURO1</name>
<feature type="domain" description="Glycoside hydrolase family 3 N-terminal" evidence="5">
    <location>
        <begin position="49"/>
        <end position="327"/>
    </location>
</feature>
<gene>
    <name evidence="6" type="ordered locus">Bcen_1514</name>
</gene>
<feature type="compositionally biased region" description="Basic residues" evidence="4">
    <location>
        <begin position="369"/>
        <end position="379"/>
    </location>
</feature>
<keyword evidence="3" id="KW-0326">Glycosidase</keyword>
<dbReference type="InterPro" id="IPR036962">
    <property type="entry name" value="Glyco_hydro_3_N_sf"/>
</dbReference>
<dbReference type="GO" id="GO:0004553">
    <property type="term" value="F:hydrolase activity, hydrolyzing O-glycosyl compounds"/>
    <property type="evidence" value="ECO:0007669"/>
    <property type="project" value="InterPro"/>
</dbReference>
<protein>
    <submittedName>
        <fullName evidence="6">Glycoside hydrolase, family 3-like protein</fullName>
    </submittedName>
</protein>
<dbReference type="GO" id="GO:0005975">
    <property type="term" value="P:carbohydrate metabolic process"/>
    <property type="evidence" value="ECO:0007669"/>
    <property type="project" value="InterPro"/>
</dbReference>
<dbReference type="InterPro" id="IPR050226">
    <property type="entry name" value="NagZ_Beta-hexosaminidase"/>
</dbReference>
<dbReference type="InterPro" id="IPR001764">
    <property type="entry name" value="Glyco_hydro_3_N"/>
</dbReference>
<accession>A0A0H2XNZ5</accession>
<dbReference type="Gene3D" id="3.20.20.300">
    <property type="entry name" value="Glycoside hydrolase, family 3, N-terminal domain"/>
    <property type="match status" value="1"/>
</dbReference>
<dbReference type="PANTHER" id="PTHR30480:SF16">
    <property type="entry name" value="GLYCOSIDE HYDROLASE FAMILY 3 DOMAIN PROTEIN"/>
    <property type="match status" value="1"/>
</dbReference>
<dbReference type="PANTHER" id="PTHR30480">
    <property type="entry name" value="BETA-HEXOSAMINIDASE-RELATED"/>
    <property type="match status" value="1"/>
</dbReference>
<keyword evidence="2 6" id="KW-0378">Hydrolase</keyword>
<dbReference type="AlphaFoldDB" id="A0A0H2XNZ5"/>
<feature type="region of interest" description="Disordered" evidence="4">
    <location>
        <begin position="359"/>
        <end position="379"/>
    </location>
</feature>
<evidence type="ECO:0000256" key="2">
    <source>
        <dbReference type="ARBA" id="ARBA00022801"/>
    </source>
</evidence>
<proteinExistence type="inferred from homology"/>
<evidence type="ECO:0000313" key="6">
    <source>
        <dbReference type="EMBL" id="ABF76420.1"/>
    </source>
</evidence>